<keyword evidence="5" id="KW-0328">Glycosyltransferase</keyword>
<dbReference type="InterPro" id="IPR018247">
    <property type="entry name" value="EF_Hand_1_Ca_BS"/>
</dbReference>
<evidence type="ECO:0000259" key="10">
    <source>
        <dbReference type="Pfam" id="PF08029"/>
    </source>
</evidence>
<accession>A0AAW1QZ28</accession>
<keyword evidence="4" id="KW-0028">Amino-acid biosynthesis</keyword>
<dbReference type="EC" id="2.4.2.17" evidence="3"/>
<evidence type="ECO:0000256" key="2">
    <source>
        <dbReference type="ARBA" id="ARBA00004667"/>
    </source>
</evidence>
<evidence type="ECO:0000256" key="8">
    <source>
        <dbReference type="SAM" id="MobiDB-lite"/>
    </source>
</evidence>
<sequence>MTAPGTERAVRRRFISDPRPRSAAWYVADAPLQGMADLLSCRAKRAHPQRPSSRRSSLDAVGAHRAAKGAHGTCPLKPEYKLASTEPPPSPSPSAPLPKQQRHWELEQLSACQVPACRTPQPRDLALDCSDIAGAAAKRPRRGGPPAGEGASAAPTPRRAGRATNFVADIERVAAQPAPLRWARDAAKAASERALRAGSAAAELRGALREGAVDAPALWLALRGRDRDSSGRLTAAEFATALTAVRVSVPAAEAWQLGQLADAAPVDVRQAERTTLRMAIPSKGRMAEDTLQLLKECQLNVYKPNPRQYIATISQMPGLEVWFQRASDVVRKLMYGDVDIGIVGADMFAEIANGDPSLVVLHDALDFGKCHLALGLPTSGKFADVNSLEELRSMPDWTAKTPLRVVTGYHNVARRFFERAGFRHVTLLSADGALEAAPLMGCADIILDLVSTGVTLRENNLKEVVGGRIMDSQGVLVASRAALLQRPGLLDLVHELIERLEAHLTAELYYSVVANMRGDSPADVAERVLACPGLQGLQGPTVSPVFSRDGSNTFSATICVPKARLYASVKELRLVGGSGVLVLPMTYIFDEEPMRWRRLLEELGIPDYMPSSNGVS</sequence>
<comment type="pathway">
    <text evidence="2">Amino-acid biosynthesis; L-histidine biosynthesis; L-histidine from 5-phospho-alpha-D-ribose 1-diphosphate: step 1/9.</text>
</comment>
<evidence type="ECO:0000256" key="3">
    <source>
        <dbReference type="ARBA" id="ARBA00011946"/>
    </source>
</evidence>
<dbReference type="EMBL" id="JALJOU010000064">
    <property type="protein sequence ID" value="KAK9826506.1"/>
    <property type="molecule type" value="Genomic_DNA"/>
</dbReference>
<dbReference type="NCBIfam" id="TIGR00070">
    <property type="entry name" value="hisG"/>
    <property type="match status" value="1"/>
</dbReference>
<evidence type="ECO:0000256" key="1">
    <source>
        <dbReference type="ARBA" id="ARBA00000915"/>
    </source>
</evidence>
<evidence type="ECO:0000256" key="7">
    <source>
        <dbReference type="ARBA" id="ARBA00023102"/>
    </source>
</evidence>
<comment type="catalytic activity">
    <reaction evidence="1">
        <text>1-(5-phospho-beta-D-ribosyl)-ATP + diphosphate = 5-phospho-alpha-D-ribose 1-diphosphate + ATP</text>
        <dbReference type="Rhea" id="RHEA:18473"/>
        <dbReference type="ChEBI" id="CHEBI:30616"/>
        <dbReference type="ChEBI" id="CHEBI:33019"/>
        <dbReference type="ChEBI" id="CHEBI:58017"/>
        <dbReference type="ChEBI" id="CHEBI:73183"/>
        <dbReference type="EC" id="2.4.2.17"/>
    </reaction>
</comment>
<proteinExistence type="predicted"/>
<dbReference type="Gene3D" id="3.30.70.120">
    <property type="match status" value="1"/>
</dbReference>
<organism evidence="11 12">
    <name type="scientific">Elliptochloris bilobata</name>
    <dbReference type="NCBI Taxonomy" id="381761"/>
    <lineage>
        <taxon>Eukaryota</taxon>
        <taxon>Viridiplantae</taxon>
        <taxon>Chlorophyta</taxon>
        <taxon>core chlorophytes</taxon>
        <taxon>Trebouxiophyceae</taxon>
        <taxon>Trebouxiophyceae incertae sedis</taxon>
        <taxon>Elliptochloris clade</taxon>
        <taxon>Elliptochloris</taxon>
    </lineage>
</organism>
<dbReference type="FunFam" id="3.40.190.10:FF:000118">
    <property type="entry name" value="ATP phosphoribosyltransferase 2, chloroplastic"/>
    <property type="match status" value="1"/>
</dbReference>
<dbReference type="CDD" id="cd13593">
    <property type="entry name" value="PBP2_HisGL3"/>
    <property type="match status" value="1"/>
</dbReference>
<dbReference type="InterPro" id="IPR013820">
    <property type="entry name" value="ATP_PRibTrfase_cat"/>
</dbReference>
<gene>
    <name evidence="11" type="ORF">WJX81_007753</name>
</gene>
<protein>
    <recommendedName>
        <fullName evidence="3">ATP phosphoribosyltransferase</fullName>
        <ecNumber evidence="3">2.4.2.17</ecNumber>
    </recommendedName>
</protein>
<feature type="compositionally biased region" description="Pro residues" evidence="8">
    <location>
        <begin position="86"/>
        <end position="96"/>
    </location>
</feature>
<dbReference type="GO" id="GO:0005737">
    <property type="term" value="C:cytoplasm"/>
    <property type="evidence" value="ECO:0007669"/>
    <property type="project" value="InterPro"/>
</dbReference>
<dbReference type="SUPFAM" id="SSF53850">
    <property type="entry name" value="Periplasmic binding protein-like II"/>
    <property type="match status" value="1"/>
</dbReference>
<dbReference type="PROSITE" id="PS01316">
    <property type="entry name" value="ATP_P_PHORIBOSYLTR"/>
    <property type="match status" value="1"/>
</dbReference>
<dbReference type="GO" id="GO:0000287">
    <property type="term" value="F:magnesium ion binding"/>
    <property type="evidence" value="ECO:0007669"/>
    <property type="project" value="InterPro"/>
</dbReference>
<keyword evidence="12" id="KW-1185">Reference proteome</keyword>
<evidence type="ECO:0000256" key="5">
    <source>
        <dbReference type="ARBA" id="ARBA00022676"/>
    </source>
</evidence>
<dbReference type="PROSITE" id="PS00018">
    <property type="entry name" value="EF_HAND_1"/>
    <property type="match status" value="1"/>
</dbReference>
<dbReference type="Gene3D" id="3.40.190.10">
    <property type="entry name" value="Periplasmic binding protein-like II"/>
    <property type="match status" value="2"/>
</dbReference>
<dbReference type="PANTHER" id="PTHR21403">
    <property type="entry name" value="ATP PHOSPHORIBOSYLTRANSFERASE ATP-PRTASE"/>
    <property type="match status" value="1"/>
</dbReference>
<dbReference type="GO" id="GO:0000105">
    <property type="term" value="P:L-histidine biosynthetic process"/>
    <property type="evidence" value="ECO:0007669"/>
    <property type="project" value="UniProtKB-KW"/>
</dbReference>
<dbReference type="Proteomes" id="UP001445335">
    <property type="component" value="Unassembled WGS sequence"/>
</dbReference>
<feature type="domain" description="Histidine biosynthesis HisG C-terminal" evidence="10">
    <location>
        <begin position="507"/>
        <end position="586"/>
    </location>
</feature>
<dbReference type="Pfam" id="PF01634">
    <property type="entry name" value="HisG"/>
    <property type="match status" value="1"/>
</dbReference>
<dbReference type="InterPro" id="IPR018198">
    <property type="entry name" value="ATP_PRibTrfase_CS"/>
</dbReference>
<keyword evidence="6" id="KW-0808">Transferase</keyword>
<dbReference type="InterPro" id="IPR011322">
    <property type="entry name" value="N-reg_PII-like_a/b"/>
</dbReference>
<evidence type="ECO:0000256" key="6">
    <source>
        <dbReference type="ARBA" id="ARBA00022679"/>
    </source>
</evidence>
<feature type="region of interest" description="Disordered" evidence="8">
    <location>
        <begin position="136"/>
        <end position="160"/>
    </location>
</feature>
<feature type="compositionally biased region" description="Low complexity" evidence="8">
    <location>
        <begin position="148"/>
        <end position="160"/>
    </location>
</feature>
<keyword evidence="7" id="KW-0368">Histidine biosynthesis</keyword>
<dbReference type="InterPro" id="IPR015867">
    <property type="entry name" value="N-reg_PII/ATP_PRibTrfase_C"/>
</dbReference>
<dbReference type="InterPro" id="IPR013115">
    <property type="entry name" value="HisG_C"/>
</dbReference>
<dbReference type="SUPFAM" id="SSF54913">
    <property type="entry name" value="GlnB-like"/>
    <property type="match status" value="1"/>
</dbReference>
<feature type="region of interest" description="Disordered" evidence="8">
    <location>
        <begin position="43"/>
        <end position="101"/>
    </location>
</feature>
<dbReference type="AlphaFoldDB" id="A0AAW1QZ28"/>
<dbReference type="Pfam" id="PF08029">
    <property type="entry name" value="HisG_C"/>
    <property type="match status" value="1"/>
</dbReference>
<comment type="caution">
    <text evidence="11">The sequence shown here is derived from an EMBL/GenBank/DDBJ whole genome shotgun (WGS) entry which is preliminary data.</text>
</comment>
<evidence type="ECO:0000259" key="9">
    <source>
        <dbReference type="Pfam" id="PF01634"/>
    </source>
</evidence>
<reference evidence="11 12" key="1">
    <citation type="journal article" date="2024" name="Nat. Commun.">
        <title>Phylogenomics reveals the evolutionary origins of lichenization in chlorophyte algae.</title>
        <authorList>
            <person name="Puginier C."/>
            <person name="Libourel C."/>
            <person name="Otte J."/>
            <person name="Skaloud P."/>
            <person name="Haon M."/>
            <person name="Grisel S."/>
            <person name="Petersen M."/>
            <person name="Berrin J.G."/>
            <person name="Delaux P.M."/>
            <person name="Dal Grande F."/>
            <person name="Keller J."/>
        </authorList>
    </citation>
    <scope>NUCLEOTIDE SEQUENCE [LARGE SCALE GENOMIC DNA]</scope>
    <source>
        <strain evidence="11 12">SAG 245.80</strain>
    </source>
</reference>
<name>A0AAW1QZ28_9CHLO</name>
<dbReference type="GO" id="GO:0003879">
    <property type="term" value="F:ATP phosphoribosyltransferase activity"/>
    <property type="evidence" value="ECO:0007669"/>
    <property type="project" value="UniProtKB-EC"/>
</dbReference>
<evidence type="ECO:0000313" key="11">
    <source>
        <dbReference type="EMBL" id="KAK9826506.1"/>
    </source>
</evidence>
<evidence type="ECO:0000313" key="12">
    <source>
        <dbReference type="Proteomes" id="UP001445335"/>
    </source>
</evidence>
<dbReference type="PANTHER" id="PTHR21403:SF8">
    <property type="entry name" value="ATP PHOSPHORIBOSYLTRANSFERASE"/>
    <property type="match status" value="1"/>
</dbReference>
<evidence type="ECO:0000256" key="4">
    <source>
        <dbReference type="ARBA" id="ARBA00022605"/>
    </source>
</evidence>
<dbReference type="InterPro" id="IPR001348">
    <property type="entry name" value="ATP_PRibTrfase_HisG"/>
</dbReference>
<feature type="domain" description="ATP phosphoribosyltransferase catalytic" evidence="9">
    <location>
        <begin position="325"/>
        <end position="501"/>
    </location>
</feature>